<accession>A0A4Y2UZ57</accession>
<dbReference type="Proteomes" id="UP000499080">
    <property type="component" value="Unassembled WGS sequence"/>
</dbReference>
<dbReference type="EMBL" id="BGPR01041853">
    <property type="protein sequence ID" value="GBO18213.1"/>
    <property type="molecule type" value="Genomic_DNA"/>
</dbReference>
<gene>
    <name evidence="1" type="ORF">AVEN_205744_1</name>
</gene>
<organism evidence="1 2">
    <name type="scientific">Araneus ventricosus</name>
    <name type="common">Orbweaver spider</name>
    <name type="synonym">Epeira ventricosa</name>
    <dbReference type="NCBI Taxonomy" id="182803"/>
    <lineage>
        <taxon>Eukaryota</taxon>
        <taxon>Metazoa</taxon>
        <taxon>Ecdysozoa</taxon>
        <taxon>Arthropoda</taxon>
        <taxon>Chelicerata</taxon>
        <taxon>Arachnida</taxon>
        <taxon>Araneae</taxon>
        <taxon>Araneomorphae</taxon>
        <taxon>Entelegynae</taxon>
        <taxon>Araneoidea</taxon>
        <taxon>Araneidae</taxon>
        <taxon>Araneus</taxon>
    </lineage>
</organism>
<proteinExistence type="predicted"/>
<sequence>MFRRRHPPKCRLHAILLNKGDRAGTSRWLTAPVNNVSSTDTAPVNNVSSTGTVPVTSLSIVTSFNRNNAVTFFTDFARVYDRFKFLCQGIYNVEDTGVTMVQNQKKIIPRKGTKLVEAVTTVDRGGTLVTMALAVSANDNSVTPFFFLRKIFKRQFLSNALQGSSGSANKYEWMAGQDFFRAL</sequence>
<evidence type="ECO:0000313" key="1">
    <source>
        <dbReference type="EMBL" id="GBO18213.1"/>
    </source>
</evidence>
<keyword evidence="2" id="KW-1185">Reference proteome</keyword>
<comment type="caution">
    <text evidence="1">The sequence shown here is derived from an EMBL/GenBank/DDBJ whole genome shotgun (WGS) entry which is preliminary data.</text>
</comment>
<evidence type="ECO:0000313" key="2">
    <source>
        <dbReference type="Proteomes" id="UP000499080"/>
    </source>
</evidence>
<name>A0A4Y2UZ57_ARAVE</name>
<protein>
    <recommendedName>
        <fullName evidence="3">DDE-1 domain-containing protein</fullName>
    </recommendedName>
</protein>
<dbReference type="AlphaFoldDB" id="A0A4Y2UZ57"/>
<evidence type="ECO:0008006" key="3">
    <source>
        <dbReference type="Google" id="ProtNLM"/>
    </source>
</evidence>
<reference evidence="1 2" key="1">
    <citation type="journal article" date="2019" name="Sci. Rep.">
        <title>Orb-weaving spider Araneus ventricosus genome elucidates the spidroin gene catalogue.</title>
        <authorList>
            <person name="Kono N."/>
            <person name="Nakamura H."/>
            <person name="Ohtoshi R."/>
            <person name="Moran D.A.P."/>
            <person name="Shinohara A."/>
            <person name="Yoshida Y."/>
            <person name="Fujiwara M."/>
            <person name="Mori M."/>
            <person name="Tomita M."/>
            <person name="Arakawa K."/>
        </authorList>
    </citation>
    <scope>NUCLEOTIDE SEQUENCE [LARGE SCALE GENOMIC DNA]</scope>
</reference>